<feature type="compositionally biased region" description="Polar residues" evidence="1">
    <location>
        <begin position="7"/>
        <end position="17"/>
    </location>
</feature>
<feature type="region of interest" description="Disordered" evidence="1">
    <location>
        <begin position="1"/>
        <end position="35"/>
    </location>
</feature>
<accession>A0A1E1K841</accession>
<feature type="region of interest" description="Disordered" evidence="1">
    <location>
        <begin position="54"/>
        <end position="189"/>
    </location>
</feature>
<organism evidence="2 3">
    <name type="scientific">Rhynchosporium agropyri</name>
    <dbReference type="NCBI Taxonomy" id="914238"/>
    <lineage>
        <taxon>Eukaryota</taxon>
        <taxon>Fungi</taxon>
        <taxon>Dikarya</taxon>
        <taxon>Ascomycota</taxon>
        <taxon>Pezizomycotina</taxon>
        <taxon>Leotiomycetes</taxon>
        <taxon>Helotiales</taxon>
        <taxon>Ploettnerulaceae</taxon>
        <taxon>Rhynchosporium</taxon>
    </lineage>
</organism>
<dbReference type="Proteomes" id="UP000178912">
    <property type="component" value="Unassembled WGS sequence"/>
</dbReference>
<feature type="compositionally biased region" description="Low complexity" evidence="1">
    <location>
        <begin position="126"/>
        <end position="141"/>
    </location>
</feature>
<feature type="compositionally biased region" description="Polar residues" evidence="1">
    <location>
        <begin position="56"/>
        <end position="74"/>
    </location>
</feature>
<name>A0A1E1K841_9HELO</name>
<keyword evidence="3" id="KW-1185">Reference proteome</keyword>
<dbReference type="OrthoDB" id="3564942at2759"/>
<dbReference type="AlphaFoldDB" id="A0A1E1K841"/>
<feature type="compositionally biased region" description="Basic and acidic residues" evidence="1">
    <location>
        <begin position="112"/>
        <end position="121"/>
    </location>
</feature>
<feature type="region of interest" description="Disordered" evidence="1">
    <location>
        <begin position="218"/>
        <end position="246"/>
    </location>
</feature>
<feature type="compositionally biased region" description="Pro residues" evidence="1">
    <location>
        <begin position="222"/>
        <end position="231"/>
    </location>
</feature>
<proteinExistence type="predicted"/>
<evidence type="ECO:0000313" key="2">
    <source>
        <dbReference type="EMBL" id="CZS94070.1"/>
    </source>
</evidence>
<evidence type="ECO:0000313" key="3">
    <source>
        <dbReference type="Proteomes" id="UP000178912"/>
    </source>
</evidence>
<sequence>MGKSGKKNTPSTNNHGKNLNKDRNARSSAPSPCINNANEFETVLQSVEREILPLPTRTSSLGGYSHRINPQSARSDAPPPGVSSHWVETPYQVDAQGEGPAPERLTEALSRVAEDIERGRGQSDALSSLPSSSLSSSPTPSDGSEYYVITSTSHQPSGAREGQVPRSLRSSAPSPDRHLTTVQSGAPLTSILRESSGIVPPKNTPVKPHNILPITNSTCKPFPSPHDPSPRGPAIQRPPLIDTPAYHQNHDAFAGYSLIMSTQAEEHGGGYSSDEADDGDRYSAESDKNLMEMLKESITKTVTVTHTPAAEATSKFGTFGSGSGSASTSASVPTMRGSNAGTVGRSGTGGGSEWNPPLAPNELKSHTITWVNDKKIGERINGVQVPWEEMDEYGFEGPPKGEEGKKEGKKPKKGKGKDGKVVTKQGLRDMLSGLKKENEKPSGGKA</sequence>
<reference evidence="3" key="1">
    <citation type="submission" date="2016-03" db="EMBL/GenBank/DDBJ databases">
        <authorList>
            <person name="Guldener U."/>
        </authorList>
    </citation>
    <scope>NUCLEOTIDE SEQUENCE [LARGE SCALE GENOMIC DNA]</scope>
    <source>
        <strain evidence="3">04CH-RAC-A.6.1</strain>
    </source>
</reference>
<feature type="compositionally biased region" description="Basic and acidic residues" evidence="1">
    <location>
        <begin position="434"/>
        <end position="446"/>
    </location>
</feature>
<gene>
    <name evidence="2" type="ORF">RAG0_04101</name>
</gene>
<feature type="compositionally biased region" description="Low complexity" evidence="1">
    <location>
        <begin position="313"/>
        <end position="331"/>
    </location>
</feature>
<feature type="region of interest" description="Disordered" evidence="1">
    <location>
        <begin position="387"/>
        <end position="446"/>
    </location>
</feature>
<feature type="compositionally biased region" description="Polar residues" evidence="1">
    <location>
        <begin position="26"/>
        <end position="35"/>
    </location>
</feature>
<feature type="region of interest" description="Disordered" evidence="1">
    <location>
        <begin position="313"/>
        <end position="361"/>
    </location>
</feature>
<protein>
    <submittedName>
        <fullName evidence="2">Uncharacterized protein</fullName>
    </submittedName>
</protein>
<dbReference type="EMBL" id="FJUX01000017">
    <property type="protein sequence ID" value="CZS94070.1"/>
    <property type="molecule type" value="Genomic_DNA"/>
</dbReference>
<evidence type="ECO:0000256" key="1">
    <source>
        <dbReference type="SAM" id="MobiDB-lite"/>
    </source>
</evidence>